<sequence>MTRLDLEGQLVDGGLGAEALGQADCLDHLAAPYQAGTTFARVRVKRITRFLRFRPGPDP</sequence>
<comment type="caution">
    <text evidence="1">The sequence shown here is derived from an EMBL/GenBank/DDBJ whole genome shotgun (WGS) entry which is preliminary data.</text>
</comment>
<evidence type="ECO:0000313" key="1">
    <source>
        <dbReference type="EMBL" id="GHI66264.1"/>
    </source>
</evidence>
<evidence type="ECO:0000313" key="2">
    <source>
        <dbReference type="Proteomes" id="UP000613974"/>
    </source>
</evidence>
<name>A0ABQ3SDR7_9ACTN</name>
<gene>
    <name evidence="1" type="ORF">Snoj_01820</name>
</gene>
<organism evidence="1 2">
    <name type="scientific">Streptomyces nojiriensis</name>
    <dbReference type="NCBI Taxonomy" id="66374"/>
    <lineage>
        <taxon>Bacteria</taxon>
        <taxon>Bacillati</taxon>
        <taxon>Actinomycetota</taxon>
        <taxon>Actinomycetes</taxon>
        <taxon>Kitasatosporales</taxon>
        <taxon>Streptomycetaceae</taxon>
        <taxon>Streptomyces</taxon>
    </lineage>
</organism>
<keyword evidence="2" id="KW-1185">Reference proteome</keyword>
<reference evidence="2" key="1">
    <citation type="submission" date="2023-07" db="EMBL/GenBank/DDBJ databases">
        <title>Whole genome shotgun sequence of Streptomyces nojiriensis NBRC 13794.</title>
        <authorList>
            <person name="Komaki H."/>
            <person name="Tamura T."/>
        </authorList>
    </citation>
    <scope>NUCLEOTIDE SEQUENCE [LARGE SCALE GENOMIC DNA]</scope>
    <source>
        <strain evidence="2">NBRC 13794</strain>
    </source>
</reference>
<accession>A0ABQ3SDR7</accession>
<dbReference type="Proteomes" id="UP000613974">
    <property type="component" value="Unassembled WGS sequence"/>
</dbReference>
<proteinExistence type="predicted"/>
<dbReference type="EMBL" id="BNEC01000003">
    <property type="protein sequence ID" value="GHI66264.1"/>
    <property type="molecule type" value="Genomic_DNA"/>
</dbReference>
<protein>
    <submittedName>
        <fullName evidence="1">Uncharacterized protein</fullName>
    </submittedName>
</protein>